<dbReference type="RefSeq" id="WP_003615984.1">
    <property type="nucleotide sequence ID" value="NZ_BNHR01000048.1"/>
</dbReference>
<evidence type="ECO:0000256" key="1">
    <source>
        <dbReference type="SAM" id="Phobius"/>
    </source>
</evidence>
<dbReference type="EMBL" id="JAQIEV010000023">
    <property type="protein sequence ID" value="MDA3782779.1"/>
    <property type="molecule type" value="Genomic_DNA"/>
</dbReference>
<feature type="transmembrane region" description="Helical" evidence="1">
    <location>
        <begin position="56"/>
        <end position="81"/>
    </location>
</feature>
<name>A0A2I1SH70_9LACO</name>
<evidence type="ECO:0000313" key="4">
    <source>
        <dbReference type="Proteomes" id="UP000292818"/>
    </source>
</evidence>
<gene>
    <name evidence="3" type="ORF">LDELB18P1_1540</name>
    <name evidence="2" type="ORF">PF593_06425</name>
</gene>
<dbReference type="AlphaFoldDB" id="A0A2I1SH70"/>
<proteinExistence type="predicted"/>
<feature type="transmembrane region" description="Helical" evidence="1">
    <location>
        <begin position="24"/>
        <end position="44"/>
    </location>
</feature>
<keyword evidence="1" id="KW-0812">Transmembrane</keyword>
<reference evidence="2 5" key="2">
    <citation type="submission" date="2023-01" db="EMBL/GenBank/DDBJ databases">
        <title>Sequencing of the bacterial strains from artisanal fermented milk Matsoni.</title>
        <authorList>
            <person name="Rozman V."/>
            <person name="Accetto T."/>
            <person name="Bogovic Matijasic B."/>
        </authorList>
    </citation>
    <scope>NUCLEOTIDE SEQUENCE [LARGE SCALE GENOMIC DNA]</scope>
    <source>
        <strain evidence="5">lbl143</strain>
        <strain evidence="2">Lbl143</strain>
    </source>
</reference>
<accession>A0A2I1SH70</accession>
<organism evidence="3 4">
    <name type="scientific">Lactobacillus delbrueckii</name>
    <dbReference type="NCBI Taxonomy" id="1584"/>
    <lineage>
        <taxon>Bacteria</taxon>
        <taxon>Bacillati</taxon>
        <taxon>Bacillota</taxon>
        <taxon>Bacilli</taxon>
        <taxon>Lactobacillales</taxon>
        <taxon>Lactobacillaceae</taxon>
        <taxon>Lactobacillus</taxon>
    </lineage>
</organism>
<dbReference type="Proteomes" id="UP001213083">
    <property type="component" value="Unassembled WGS sequence"/>
</dbReference>
<keyword evidence="1" id="KW-1133">Transmembrane helix</keyword>
<evidence type="ECO:0000313" key="3">
    <source>
        <dbReference type="EMBL" id="RZM15804.1"/>
    </source>
</evidence>
<protein>
    <submittedName>
        <fullName evidence="3">Uncharacterized protein</fullName>
    </submittedName>
</protein>
<keyword evidence="1" id="KW-0472">Membrane</keyword>
<dbReference type="Proteomes" id="UP000292818">
    <property type="component" value="Unassembled WGS sequence"/>
</dbReference>
<evidence type="ECO:0000313" key="2">
    <source>
        <dbReference type="EMBL" id="MDA3782779.1"/>
    </source>
</evidence>
<feature type="transmembrane region" description="Helical" evidence="1">
    <location>
        <begin position="141"/>
        <end position="161"/>
    </location>
</feature>
<dbReference type="EMBL" id="SETJ01000071">
    <property type="protein sequence ID" value="RZM15804.1"/>
    <property type="molecule type" value="Genomic_DNA"/>
</dbReference>
<reference evidence="3 4" key="1">
    <citation type="submission" date="2019-01" db="EMBL/GenBank/DDBJ databases">
        <title>Colonization of the human gut by bovine bacteria present in Parmesan cheese.</title>
        <authorList>
            <person name="Lugli G.A."/>
            <person name="Milani C."/>
        </authorList>
    </citation>
    <scope>NUCLEOTIDE SEQUENCE [LARGE SCALE GENOMIC DNA]</scope>
    <source>
        <strain evidence="3 4">LDELB18P1</strain>
    </source>
</reference>
<evidence type="ECO:0000313" key="5">
    <source>
        <dbReference type="Proteomes" id="UP001213083"/>
    </source>
</evidence>
<comment type="caution">
    <text evidence="3">The sequence shown here is derived from an EMBL/GenBank/DDBJ whole genome shotgun (WGS) entry which is preliminary data.</text>
</comment>
<feature type="transmembrane region" description="Helical" evidence="1">
    <location>
        <begin position="102"/>
        <end position="121"/>
    </location>
</feature>
<sequence length="166" mass="18849">MQEKALNWLDRLTKSARLTPKRILRIYTFVLFFAPLAYLLLLQLRAGAAKQTITDFIAASPATTVSIIVAAGDFLLGYLCWIDGGALLADRRQYMKFMKLQLWTQLIVGNWFCLLFAIFALRRGEDLPEESKVKPSQLLSLTYLIASLFVICFVFYVVLAFRAVKG</sequence>